<dbReference type="RefSeq" id="WP_344888354.1">
    <property type="nucleotide sequence ID" value="NZ_BAABAS010000002.1"/>
</dbReference>
<name>A0ABP8BRW4_9ACTN</name>
<dbReference type="InterPro" id="IPR010982">
    <property type="entry name" value="Lambda_DNA-bd_dom_sf"/>
</dbReference>
<dbReference type="CDD" id="cd00093">
    <property type="entry name" value="HTH_XRE"/>
    <property type="match status" value="1"/>
</dbReference>
<evidence type="ECO:0000313" key="3">
    <source>
        <dbReference type="Proteomes" id="UP001501710"/>
    </source>
</evidence>
<dbReference type="Proteomes" id="UP001501710">
    <property type="component" value="Unassembled WGS sequence"/>
</dbReference>
<feature type="domain" description="HTH cro/C1-type" evidence="1">
    <location>
        <begin position="21"/>
        <end position="51"/>
    </location>
</feature>
<dbReference type="Gene3D" id="1.10.260.40">
    <property type="entry name" value="lambda repressor-like DNA-binding domains"/>
    <property type="match status" value="1"/>
</dbReference>
<dbReference type="PROSITE" id="PS50943">
    <property type="entry name" value="HTH_CROC1"/>
    <property type="match status" value="1"/>
</dbReference>
<dbReference type="InterPro" id="IPR001387">
    <property type="entry name" value="Cro/C1-type_HTH"/>
</dbReference>
<reference evidence="3" key="1">
    <citation type="journal article" date="2019" name="Int. J. Syst. Evol. Microbiol.">
        <title>The Global Catalogue of Microorganisms (GCM) 10K type strain sequencing project: providing services to taxonomists for standard genome sequencing and annotation.</title>
        <authorList>
            <consortium name="The Broad Institute Genomics Platform"/>
            <consortium name="The Broad Institute Genome Sequencing Center for Infectious Disease"/>
            <person name="Wu L."/>
            <person name="Ma J."/>
        </authorList>
    </citation>
    <scope>NUCLEOTIDE SEQUENCE [LARGE SCALE GENOMIC DNA]</scope>
    <source>
        <strain evidence="3">JCM 17440</strain>
    </source>
</reference>
<proteinExistence type="predicted"/>
<organism evidence="2 3">
    <name type="scientific">Actinomadura meridiana</name>
    <dbReference type="NCBI Taxonomy" id="559626"/>
    <lineage>
        <taxon>Bacteria</taxon>
        <taxon>Bacillati</taxon>
        <taxon>Actinomycetota</taxon>
        <taxon>Actinomycetes</taxon>
        <taxon>Streptosporangiales</taxon>
        <taxon>Thermomonosporaceae</taxon>
        <taxon>Actinomadura</taxon>
    </lineage>
</organism>
<protein>
    <recommendedName>
        <fullName evidence="1">HTH cro/C1-type domain-containing protein</fullName>
    </recommendedName>
</protein>
<sequence>MGSGESPAPVGTLWQLIAIQVRRHRQEHGISGEALGRLLDLDRSTVSRLESWDRPGAIKLQEKHAVKLDAEWKTAGLFVTLVRFAKEGHDREWFATHLEMEARATEERIWETSWVPGLFQVESYVRALVESAGLPDVEDEVAARMKRQEMLDRTPVPLFWVVLHENVITEEVGSPQVMREQLARLLELAARPKISIRIVPRTVGAHVGRDGAFKIMTVDGTDSAYVEAAQEGRLVQDATDVRSYRARFDRIGDEALPVRASLELIKQVMEGLA</sequence>
<keyword evidence="3" id="KW-1185">Reference proteome</keyword>
<dbReference type="InterPro" id="IPR043917">
    <property type="entry name" value="DUF5753"/>
</dbReference>
<evidence type="ECO:0000259" key="1">
    <source>
        <dbReference type="PROSITE" id="PS50943"/>
    </source>
</evidence>
<evidence type="ECO:0000313" key="2">
    <source>
        <dbReference type="EMBL" id="GAA4224181.1"/>
    </source>
</evidence>
<dbReference type="SUPFAM" id="SSF47413">
    <property type="entry name" value="lambda repressor-like DNA-binding domains"/>
    <property type="match status" value="1"/>
</dbReference>
<dbReference type="EMBL" id="BAABAS010000002">
    <property type="protein sequence ID" value="GAA4224181.1"/>
    <property type="molecule type" value="Genomic_DNA"/>
</dbReference>
<comment type="caution">
    <text evidence="2">The sequence shown here is derived from an EMBL/GenBank/DDBJ whole genome shotgun (WGS) entry which is preliminary data.</text>
</comment>
<gene>
    <name evidence="2" type="ORF">GCM10022254_03080</name>
</gene>
<dbReference type="Pfam" id="PF19054">
    <property type="entry name" value="DUF5753"/>
    <property type="match status" value="1"/>
</dbReference>
<accession>A0ABP8BRW4</accession>